<dbReference type="Proteomes" id="UP000189369">
    <property type="component" value="Chromosome"/>
</dbReference>
<sequence length="266" mass="30018">MPDFIYRHQSQVNLQAMHALQHAWLLATELQTPLPPFLLQRSVAILEALQKYTTHEAVLPLLEHAKQQLNAFLTANTPSPNDSLNDSSSVLRQPPQALHVPWFDTAFPYPATLADLSLGAQWHQQIKASHAQPFQRLTLALAKLPYRSAYQEAVLALRAIIRSEPRHYEPALKLLYWLAASASFLEHPQLQPSGEQIIEALPGSELQALTIHYEELGVAQLPLLNQTDQKQLIRYFGAPTQTQTLREVHAQAWQVYAARLEANANR</sequence>
<dbReference type="EMBL" id="CP019697">
    <property type="protein sequence ID" value="AQS52006.1"/>
    <property type="molecule type" value="Genomic_DNA"/>
</dbReference>
<gene>
    <name evidence="1" type="ORF">PAEH1_11480</name>
</gene>
<evidence type="ECO:0000313" key="1">
    <source>
        <dbReference type="EMBL" id="AQS52006.1"/>
    </source>
</evidence>
<dbReference type="KEGG" id="phn:PAEH1_11480"/>
<proteinExistence type="predicted"/>
<reference evidence="1 2" key="1">
    <citation type="submission" date="2017-01" db="EMBL/GenBank/DDBJ databases">
        <title>Complete Genome Sequence of Paenalcaligenes hominis, Isolated from a paraplegic Patient with neurogenic bladder.</title>
        <authorList>
            <person name="Mukhopadhyay R."/>
            <person name="Joaquin J."/>
            <person name="Hogue R."/>
            <person name="Kilaru A."/>
            <person name="Jospin G."/>
            <person name="Mars K."/>
            <person name="Eisen J.A."/>
            <person name="Chaturvedi V."/>
        </authorList>
    </citation>
    <scope>NUCLEOTIDE SEQUENCE [LARGE SCALE GENOMIC DNA]</scope>
    <source>
        <strain evidence="1 2">15S00501</strain>
    </source>
</reference>
<protein>
    <submittedName>
        <fullName evidence="1">Uncharacterized protein</fullName>
    </submittedName>
</protein>
<evidence type="ECO:0000313" key="2">
    <source>
        <dbReference type="Proteomes" id="UP000189369"/>
    </source>
</evidence>
<organism evidence="1 2">
    <name type="scientific">Paenalcaligenes hominis</name>
    <dbReference type="NCBI Taxonomy" id="643674"/>
    <lineage>
        <taxon>Bacteria</taxon>
        <taxon>Pseudomonadati</taxon>
        <taxon>Pseudomonadota</taxon>
        <taxon>Betaproteobacteria</taxon>
        <taxon>Burkholderiales</taxon>
        <taxon>Alcaligenaceae</taxon>
        <taxon>Paenalcaligenes</taxon>
    </lineage>
</organism>
<accession>A0A1U9K1V1</accession>
<name>A0A1U9K1V1_9BURK</name>
<dbReference type="AlphaFoldDB" id="A0A1U9K1V1"/>